<proteinExistence type="predicted"/>
<feature type="transmembrane region" description="Helical" evidence="1">
    <location>
        <begin position="105"/>
        <end position="124"/>
    </location>
</feature>
<organism evidence="2 3">
    <name type="scientific">Pterulicium gracile</name>
    <dbReference type="NCBI Taxonomy" id="1884261"/>
    <lineage>
        <taxon>Eukaryota</taxon>
        <taxon>Fungi</taxon>
        <taxon>Dikarya</taxon>
        <taxon>Basidiomycota</taxon>
        <taxon>Agaricomycotina</taxon>
        <taxon>Agaricomycetes</taxon>
        <taxon>Agaricomycetidae</taxon>
        <taxon>Agaricales</taxon>
        <taxon>Pleurotineae</taxon>
        <taxon>Pterulaceae</taxon>
        <taxon>Pterulicium</taxon>
    </lineage>
</organism>
<keyword evidence="1" id="KW-1133">Transmembrane helix</keyword>
<dbReference type="EMBL" id="ML178823">
    <property type="protein sequence ID" value="TFL02143.1"/>
    <property type="molecule type" value="Genomic_DNA"/>
</dbReference>
<keyword evidence="1" id="KW-0812">Transmembrane</keyword>
<accession>A0A5C3QJR2</accession>
<evidence type="ECO:0000313" key="2">
    <source>
        <dbReference type="EMBL" id="TFL02143.1"/>
    </source>
</evidence>
<reference evidence="2 3" key="1">
    <citation type="journal article" date="2019" name="Nat. Ecol. Evol.">
        <title>Megaphylogeny resolves global patterns of mushroom evolution.</title>
        <authorList>
            <person name="Varga T."/>
            <person name="Krizsan K."/>
            <person name="Foldi C."/>
            <person name="Dima B."/>
            <person name="Sanchez-Garcia M."/>
            <person name="Sanchez-Ramirez S."/>
            <person name="Szollosi G.J."/>
            <person name="Szarkandi J.G."/>
            <person name="Papp V."/>
            <person name="Albert L."/>
            <person name="Andreopoulos W."/>
            <person name="Angelini C."/>
            <person name="Antonin V."/>
            <person name="Barry K.W."/>
            <person name="Bougher N.L."/>
            <person name="Buchanan P."/>
            <person name="Buyck B."/>
            <person name="Bense V."/>
            <person name="Catcheside P."/>
            <person name="Chovatia M."/>
            <person name="Cooper J."/>
            <person name="Damon W."/>
            <person name="Desjardin D."/>
            <person name="Finy P."/>
            <person name="Geml J."/>
            <person name="Haridas S."/>
            <person name="Hughes K."/>
            <person name="Justo A."/>
            <person name="Karasinski D."/>
            <person name="Kautmanova I."/>
            <person name="Kiss B."/>
            <person name="Kocsube S."/>
            <person name="Kotiranta H."/>
            <person name="LaButti K.M."/>
            <person name="Lechner B.E."/>
            <person name="Liimatainen K."/>
            <person name="Lipzen A."/>
            <person name="Lukacs Z."/>
            <person name="Mihaltcheva S."/>
            <person name="Morgado L.N."/>
            <person name="Niskanen T."/>
            <person name="Noordeloos M.E."/>
            <person name="Ohm R.A."/>
            <person name="Ortiz-Santana B."/>
            <person name="Ovrebo C."/>
            <person name="Racz N."/>
            <person name="Riley R."/>
            <person name="Savchenko A."/>
            <person name="Shiryaev A."/>
            <person name="Soop K."/>
            <person name="Spirin V."/>
            <person name="Szebenyi C."/>
            <person name="Tomsovsky M."/>
            <person name="Tulloss R.E."/>
            <person name="Uehling J."/>
            <person name="Grigoriev I.V."/>
            <person name="Vagvolgyi C."/>
            <person name="Papp T."/>
            <person name="Martin F.M."/>
            <person name="Miettinen O."/>
            <person name="Hibbett D.S."/>
            <person name="Nagy L.G."/>
        </authorList>
    </citation>
    <scope>NUCLEOTIDE SEQUENCE [LARGE SCALE GENOMIC DNA]</scope>
    <source>
        <strain evidence="2 3">CBS 309.79</strain>
    </source>
</reference>
<name>A0A5C3QJR2_9AGAR</name>
<keyword evidence="3" id="KW-1185">Reference proteome</keyword>
<gene>
    <name evidence="2" type="ORF">BDV98DRAFT_52649</name>
</gene>
<keyword evidence="1" id="KW-0472">Membrane</keyword>
<dbReference type="Proteomes" id="UP000305067">
    <property type="component" value="Unassembled WGS sequence"/>
</dbReference>
<protein>
    <submittedName>
        <fullName evidence="2">Uncharacterized protein</fullName>
    </submittedName>
</protein>
<dbReference type="AlphaFoldDB" id="A0A5C3QJR2"/>
<sequence length="133" mass="14812">MRLGSVIFVDDSDLWAETVNKPWALLALLTLRLHPPPASIFLHLADPGSLTTHTGASASGIFSSRRLALLRSSALHDRSLWISLFHTLKRIDLNLYQRKLRSSTILSFAFAMLLLVGQVLSSWFCAGAPEWKI</sequence>
<evidence type="ECO:0000256" key="1">
    <source>
        <dbReference type="SAM" id="Phobius"/>
    </source>
</evidence>
<evidence type="ECO:0000313" key="3">
    <source>
        <dbReference type="Proteomes" id="UP000305067"/>
    </source>
</evidence>